<keyword evidence="3" id="KW-0862">Zinc</keyword>
<protein>
    <submittedName>
        <fullName evidence="6">Predicted protein</fullName>
    </submittedName>
</protein>
<sequence>MMKLKGSLLQCAGSCASIRKPQYCSRECQKADWKKHWKWCKKEPDLTTPSAADEAMLYSMHMMNDGSSQS</sequence>
<dbReference type="PROSITE" id="PS50865">
    <property type="entry name" value="ZF_MYND_2"/>
    <property type="match status" value="1"/>
</dbReference>
<evidence type="ECO:0000313" key="7">
    <source>
        <dbReference type="Proteomes" id="UP000001194"/>
    </source>
</evidence>
<proteinExistence type="predicted"/>
<evidence type="ECO:0000256" key="4">
    <source>
        <dbReference type="PROSITE-ProRule" id="PRU00134"/>
    </source>
</evidence>
<evidence type="ECO:0000256" key="2">
    <source>
        <dbReference type="ARBA" id="ARBA00022771"/>
    </source>
</evidence>
<dbReference type="EMBL" id="DS547094">
    <property type="protein sequence ID" value="EDR12672.1"/>
    <property type="molecule type" value="Genomic_DNA"/>
</dbReference>
<dbReference type="RefSeq" id="XP_001876936.1">
    <property type="nucleotide sequence ID" value="XM_001876901.1"/>
</dbReference>
<dbReference type="AlphaFoldDB" id="B0CZT5"/>
<gene>
    <name evidence="6" type="ORF">LACBIDRAFT_311351</name>
</gene>
<name>B0CZT5_LACBS</name>
<dbReference type="KEGG" id="lbc:LACBIDRAFT_311351"/>
<dbReference type="Proteomes" id="UP000001194">
    <property type="component" value="Unassembled WGS sequence"/>
</dbReference>
<evidence type="ECO:0000256" key="1">
    <source>
        <dbReference type="ARBA" id="ARBA00022723"/>
    </source>
</evidence>
<dbReference type="SUPFAM" id="SSF144232">
    <property type="entry name" value="HIT/MYND zinc finger-like"/>
    <property type="match status" value="1"/>
</dbReference>
<dbReference type="Pfam" id="PF01753">
    <property type="entry name" value="zf-MYND"/>
    <property type="match status" value="1"/>
</dbReference>
<dbReference type="HOGENOM" id="CLU_2758197_0_0_1"/>
<keyword evidence="7" id="KW-1185">Reference proteome</keyword>
<keyword evidence="1" id="KW-0479">Metal-binding</keyword>
<evidence type="ECO:0000259" key="5">
    <source>
        <dbReference type="PROSITE" id="PS50865"/>
    </source>
</evidence>
<dbReference type="OrthoDB" id="432970at2759"/>
<dbReference type="GeneID" id="6072795"/>
<dbReference type="InParanoid" id="B0CZT5"/>
<dbReference type="Gene3D" id="6.10.140.2220">
    <property type="match status" value="1"/>
</dbReference>
<accession>B0CZT5</accession>
<dbReference type="GO" id="GO:0008270">
    <property type="term" value="F:zinc ion binding"/>
    <property type="evidence" value="ECO:0007669"/>
    <property type="project" value="UniProtKB-KW"/>
</dbReference>
<evidence type="ECO:0000313" key="6">
    <source>
        <dbReference type="EMBL" id="EDR12672.1"/>
    </source>
</evidence>
<evidence type="ECO:0000256" key="3">
    <source>
        <dbReference type="ARBA" id="ARBA00022833"/>
    </source>
</evidence>
<organism evidence="7">
    <name type="scientific">Laccaria bicolor (strain S238N-H82 / ATCC MYA-4686)</name>
    <name type="common">Bicoloured deceiver</name>
    <name type="synonym">Laccaria laccata var. bicolor</name>
    <dbReference type="NCBI Taxonomy" id="486041"/>
    <lineage>
        <taxon>Eukaryota</taxon>
        <taxon>Fungi</taxon>
        <taxon>Dikarya</taxon>
        <taxon>Basidiomycota</taxon>
        <taxon>Agaricomycotina</taxon>
        <taxon>Agaricomycetes</taxon>
        <taxon>Agaricomycetidae</taxon>
        <taxon>Agaricales</taxon>
        <taxon>Agaricineae</taxon>
        <taxon>Hydnangiaceae</taxon>
        <taxon>Laccaria</taxon>
    </lineage>
</organism>
<reference evidence="6 7" key="1">
    <citation type="journal article" date="2008" name="Nature">
        <title>The genome of Laccaria bicolor provides insights into mycorrhizal symbiosis.</title>
        <authorList>
            <person name="Martin F."/>
            <person name="Aerts A."/>
            <person name="Ahren D."/>
            <person name="Brun A."/>
            <person name="Danchin E.G.J."/>
            <person name="Duchaussoy F."/>
            <person name="Gibon J."/>
            <person name="Kohler A."/>
            <person name="Lindquist E."/>
            <person name="Pereda V."/>
            <person name="Salamov A."/>
            <person name="Shapiro H.J."/>
            <person name="Wuyts J."/>
            <person name="Blaudez D."/>
            <person name="Buee M."/>
            <person name="Brokstein P."/>
            <person name="Canbaeck B."/>
            <person name="Cohen D."/>
            <person name="Courty P.E."/>
            <person name="Coutinho P.M."/>
            <person name="Delaruelle C."/>
            <person name="Detter J.C."/>
            <person name="Deveau A."/>
            <person name="DiFazio S."/>
            <person name="Duplessis S."/>
            <person name="Fraissinet-Tachet L."/>
            <person name="Lucic E."/>
            <person name="Frey-Klett P."/>
            <person name="Fourrey C."/>
            <person name="Feussner I."/>
            <person name="Gay G."/>
            <person name="Grimwood J."/>
            <person name="Hoegger P.J."/>
            <person name="Jain P."/>
            <person name="Kilaru S."/>
            <person name="Labbe J."/>
            <person name="Lin Y.C."/>
            <person name="Legue V."/>
            <person name="Le Tacon F."/>
            <person name="Marmeisse R."/>
            <person name="Melayah D."/>
            <person name="Montanini B."/>
            <person name="Muratet M."/>
            <person name="Nehls U."/>
            <person name="Niculita-Hirzel H."/>
            <person name="Oudot-Le Secq M.P."/>
            <person name="Peter M."/>
            <person name="Quesneville H."/>
            <person name="Rajashekar B."/>
            <person name="Reich M."/>
            <person name="Rouhier N."/>
            <person name="Schmutz J."/>
            <person name="Yin T."/>
            <person name="Chalot M."/>
            <person name="Henrissat B."/>
            <person name="Kuees U."/>
            <person name="Lucas S."/>
            <person name="Van de Peer Y."/>
            <person name="Podila G.K."/>
            <person name="Polle A."/>
            <person name="Pukkila P.J."/>
            <person name="Richardson P.M."/>
            <person name="Rouze P."/>
            <person name="Sanders I.R."/>
            <person name="Stajich J.E."/>
            <person name="Tunlid A."/>
            <person name="Tuskan G."/>
            <person name="Grigoriev I.V."/>
        </authorList>
    </citation>
    <scope>NUCLEOTIDE SEQUENCE [LARGE SCALE GENOMIC DNA]</scope>
    <source>
        <strain evidence="7">S238N-H82 / ATCC MYA-4686</strain>
    </source>
</reference>
<dbReference type="InterPro" id="IPR002893">
    <property type="entry name" value="Znf_MYND"/>
</dbReference>
<keyword evidence="2 4" id="KW-0863">Zinc-finger</keyword>
<feature type="domain" description="MYND-type" evidence="5">
    <location>
        <begin position="1"/>
        <end position="40"/>
    </location>
</feature>